<feature type="domain" description="DUF6532" evidence="2">
    <location>
        <begin position="382"/>
        <end position="584"/>
    </location>
</feature>
<organism evidence="3 4">
    <name type="scientific">Mycena pura</name>
    <dbReference type="NCBI Taxonomy" id="153505"/>
    <lineage>
        <taxon>Eukaryota</taxon>
        <taxon>Fungi</taxon>
        <taxon>Dikarya</taxon>
        <taxon>Basidiomycota</taxon>
        <taxon>Agaricomycotina</taxon>
        <taxon>Agaricomycetes</taxon>
        <taxon>Agaricomycetidae</taxon>
        <taxon>Agaricales</taxon>
        <taxon>Marasmiineae</taxon>
        <taxon>Mycenaceae</taxon>
        <taxon>Mycena</taxon>
    </lineage>
</organism>
<feature type="compositionally biased region" description="Basic residues" evidence="1">
    <location>
        <begin position="21"/>
        <end position="31"/>
    </location>
</feature>
<dbReference type="AlphaFoldDB" id="A0AAD6VGU1"/>
<feature type="region of interest" description="Disordered" evidence="1">
    <location>
        <begin position="315"/>
        <end position="344"/>
    </location>
</feature>
<keyword evidence="4" id="KW-1185">Reference proteome</keyword>
<dbReference type="EMBL" id="JARJCW010000023">
    <property type="protein sequence ID" value="KAJ7212606.1"/>
    <property type="molecule type" value="Genomic_DNA"/>
</dbReference>
<feature type="region of interest" description="Disordered" evidence="1">
    <location>
        <begin position="150"/>
        <end position="276"/>
    </location>
</feature>
<reference evidence="3" key="1">
    <citation type="submission" date="2023-03" db="EMBL/GenBank/DDBJ databases">
        <title>Massive genome expansion in bonnet fungi (Mycena s.s.) driven by repeated elements and novel gene families across ecological guilds.</title>
        <authorList>
            <consortium name="Lawrence Berkeley National Laboratory"/>
            <person name="Harder C.B."/>
            <person name="Miyauchi S."/>
            <person name="Viragh M."/>
            <person name="Kuo A."/>
            <person name="Thoen E."/>
            <person name="Andreopoulos B."/>
            <person name="Lu D."/>
            <person name="Skrede I."/>
            <person name="Drula E."/>
            <person name="Henrissat B."/>
            <person name="Morin E."/>
            <person name="Kohler A."/>
            <person name="Barry K."/>
            <person name="LaButti K."/>
            <person name="Morin E."/>
            <person name="Salamov A."/>
            <person name="Lipzen A."/>
            <person name="Mereny Z."/>
            <person name="Hegedus B."/>
            <person name="Baldrian P."/>
            <person name="Stursova M."/>
            <person name="Weitz H."/>
            <person name="Taylor A."/>
            <person name="Grigoriev I.V."/>
            <person name="Nagy L.G."/>
            <person name="Martin F."/>
            <person name="Kauserud H."/>
        </authorList>
    </citation>
    <scope>NUCLEOTIDE SEQUENCE</scope>
    <source>
        <strain evidence="3">9144</strain>
    </source>
</reference>
<dbReference type="InterPro" id="IPR045341">
    <property type="entry name" value="DUF6532"/>
</dbReference>
<dbReference type="Proteomes" id="UP001219525">
    <property type="component" value="Unassembled WGS sequence"/>
</dbReference>
<gene>
    <name evidence="3" type="ORF">GGX14DRAFT_393507</name>
</gene>
<feature type="compositionally biased region" description="Acidic residues" evidence="1">
    <location>
        <begin position="77"/>
        <end position="86"/>
    </location>
</feature>
<evidence type="ECO:0000256" key="1">
    <source>
        <dbReference type="SAM" id="MobiDB-lite"/>
    </source>
</evidence>
<protein>
    <recommendedName>
        <fullName evidence="2">DUF6532 domain-containing protein</fullName>
    </recommendedName>
</protein>
<dbReference type="Pfam" id="PF20149">
    <property type="entry name" value="DUF6532"/>
    <property type="match status" value="1"/>
</dbReference>
<proteinExistence type="predicted"/>
<feature type="compositionally biased region" description="Basic and acidic residues" evidence="1">
    <location>
        <begin position="169"/>
        <end position="204"/>
    </location>
</feature>
<feature type="compositionally biased region" description="Basic and acidic residues" evidence="1">
    <location>
        <begin position="328"/>
        <end position="344"/>
    </location>
</feature>
<comment type="caution">
    <text evidence="3">The sequence shown here is derived from an EMBL/GenBank/DDBJ whole genome shotgun (WGS) entry which is preliminary data.</text>
</comment>
<feature type="region of interest" description="Disordered" evidence="1">
    <location>
        <begin position="1"/>
        <end position="108"/>
    </location>
</feature>
<evidence type="ECO:0000259" key="2">
    <source>
        <dbReference type="Pfam" id="PF20149"/>
    </source>
</evidence>
<sequence>MPTILSTLRSSTTNEPGRPRPIAKKLTRRPKPAQPADKENTLAPSGLEIHSQAGRTRTTGKRAEVDYMQPENRNEEEPAEWDDDASDTQQTGAADDNEGVQALHGRGRRVVRLSDKARTMLDEADSDVENDEEELETVPSRHAIAHMREKQQQTSAAIYHSQAQMHAADVAHGDEVPRGRRTTAEAQRRSKADMAAKRAQRDAGEEVEDDREPFAEPEFSSREVPTRLSKSKTLAQRSTRVPPATVFFANSTQQRQRHNGNSSTATQSASTGDRDREEQLMLDTHRISSSERPQVIRNINGEVVANRVHLDLRIHESSRDTTPNTSFRRSESPVVGDKRQHSPEIDDIHAIQAARTNAAGSRPRVRDFEDELKEPIGMTVDLIRCSITSTDAFPDSAAALLTTKKSWEAVGDELGMRYVLTAAITKLLLNRWAHNRGEFKTKMRPIIQVGFETGSNKKIIAQNRARAENLKEGVNLAYAVRKLISLHRSAYSLTAQDPVKKTGLYKNPAIQQGVNAFWFANRRDEGPSHPEVFNPLPLYALALVLTVMENCIDEWITGTRIDVPFTANDYRTVYESHIKSLEAFQARGEKYQLLENILRKLHKNGRFHSGAQPLASAAPKSALTDAAMDAAIAEYEARDDPSESEDDEE</sequence>
<feature type="compositionally biased region" description="Polar residues" evidence="1">
    <location>
        <begin position="152"/>
        <end position="164"/>
    </location>
</feature>
<feature type="compositionally biased region" description="Polar residues" evidence="1">
    <location>
        <begin position="1"/>
        <end position="15"/>
    </location>
</feature>
<evidence type="ECO:0000313" key="4">
    <source>
        <dbReference type="Proteomes" id="UP001219525"/>
    </source>
</evidence>
<name>A0AAD6VGU1_9AGAR</name>
<evidence type="ECO:0000313" key="3">
    <source>
        <dbReference type="EMBL" id="KAJ7212606.1"/>
    </source>
</evidence>
<accession>A0AAD6VGU1</accession>
<feature type="compositionally biased region" description="Polar residues" evidence="1">
    <location>
        <begin position="248"/>
        <end position="271"/>
    </location>
</feature>